<accession>A0A1V8SBV5</accession>
<reference evidence="2" key="1">
    <citation type="submission" date="2017-03" db="EMBL/GenBank/DDBJ databases">
        <title>Genomes of endolithic fungi from Antarctica.</title>
        <authorList>
            <person name="Coleine C."/>
            <person name="Masonjones S."/>
            <person name="Stajich J.E."/>
        </authorList>
    </citation>
    <scope>NUCLEOTIDE SEQUENCE [LARGE SCALE GENOMIC DNA]</scope>
    <source>
        <strain evidence="2">CCFEE 5527</strain>
    </source>
</reference>
<name>A0A1V8SBV5_9PEZI</name>
<evidence type="ECO:0000313" key="1">
    <source>
        <dbReference type="EMBL" id="OQN96678.1"/>
    </source>
</evidence>
<dbReference type="EMBL" id="NAJO01000063">
    <property type="protein sequence ID" value="OQN96678.1"/>
    <property type="molecule type" value="Genomic_DNA"/>
</dbReference>
<keyword evidence="2" id="KW-1185">Reference proteome</keyword>
<evidence type="ECO:0000313" key="2">
    <source>
        <dbReference type="Proteomes" id="UP000192596"/>
    </source>
</evidence>
<gene>
    <name evidence="1" type="ORF">B0A48_17318</name>
</gene>
<proteinExistence type="predicted"/>
<dbReference type="Proteomes" id="UP000192596">
    <property type="component" value="Unassembled WGS sequence"/>
</dbReference>
<comment type="caution">
    <text evidence="1">The sequence shown here is derived from an EMBL/GenBank/DDBJ whole genome shotgun (WGS) entry which is preliminary data.</text>
</comment>
<dbReference type="InParanoid" id="A0A1V8SBV5"/>
<organism evidence="1 2">
    <name type="scientific">Cryoendolithus antarcticus</name>
    <dbReference type="NCBI Taxonomy" id="1507870"/>
    <lineage>
        <taxon>Eukaryota</taxon>
        <taxon>Fungi</taxon>
        <taxon>Dikarya</taxon>
        <taxon>Ascomycota</taxon>
        <taxon>Pezizomycotina</taxon>
        <taxon>Dothideomycetes</taxon>
        <taxon>Dothideomycetidae</taxon>
        <taxon>Cladosporiales</taxon>
        <taxon>Cladosporiaceae</taxon>
        <taxon>Cryoendolithus</taxon>
    </lineage>
</organism>
<dbReference type="AlphaFoldDB" id="A0A1V8SBV5"/>
<sequence length="236" mass="26728">MLGKHFHDSELYYDAFRYALAQANANQRNWELELDSDWYWLADHLCKDRGNLEAEFANQLSSIDVNLEQLEEFCMTLVIAMGRAPNHIEALAHSFLLQWMLAVLTENFRYGFHNSKTHCPMGVLLLRIYVLIPIEDPGDEIMHHIRDLIELIDGLGDLEMHVTSASTAWVAALVAAQSDLPTILDQLEMDWELTDCVETVREAQDTGTTVNDNEGWSDAETCAEIGDLVAAGLMSW</sequence>
<protein>
    <submittedName>
        <fullName evidence="1">Uncharacterized protein</fullName>
    </submittedName>
</protein>